<comment type="caution">
    <text evidence="1">The sequence shown here is derived from an EMBL/GenBank/DDBJ whole genome shotgun (WGS) entry which is preliminary data.</text>
</comment>
<organism evidence="1 2">
    <name type="scientific">Leucogyrophana mollusca</name>
    <dbReference type="NCBI Taxonomy" id="85980"/>
    <lineage>
        <taxon>Eukaryota</taxon>
        <taxon>Fungi</taxon>
        <taxon>Dikarya</taxon>
        <taxon>Basidiomycota</taxon>
        <taxon>Agaricomycotina</taxon>
        <taxon>Agaricomycetes</taxon>
        <taxon>Agaricomycetidae</taxon>
        <taxon>Boletales</taxon>
        <taxon>Boletales incertae sedis</taxon>
        <taxon>Leucogyrophana</taxon>
    </lineage>
</organism>
<gene>
    <name evidence="1" type="ORF">BV22DRAFT_522958</name>
</gene>
<protein>
    <submittedName>
        <fullName evidence="1">Uncharacterized protein</fullName>
    </submittedName>
</protein>
<sequence>MDIDNTLGSRIVDYVRPSTKECVQAVDSDEGRCLVENCSPTHGIEYYQLLSRKHWQNADLVYDPKTNPTLVPPPIRHQLDSLEWHWNLRANTLNLDARCNVFPGRYPFNLRVSLKTLRAACSRDVKPPGLDLSLKHMQREDFSNQIPPSITQRYGEMFMQEPLTTYR</sequence>
<name>A0ACB8BEW2_9AGAM</name>
<proteinExistence type="predicted"/>
<evidence type="ECO:0000313" key="1">
    <source>
        <dbReference type="EMBL" id="KAH7924209.1"/>
    </source>
</evidence>
<dbReference type="Proteomes" id="UP000790709">
    <property type="component" value="Unassembled WGS sequence"/>
</dbReference>
<keyword evidence="2" id="KW-1185">Reference proteome</keyword>
<accession>A0ACB8BEW2</accession>
<reference evidence="1" key="1">
    <citation type="journal article" date="2021" name="New Phytol.">
        <title>Evolutionary innovations through gain and loss of genes in the ectomycorrhizal Boletales.</title>
        <authorList>
            <person name="Wu G."/>
            <person name="Miyauchi S."/>
            <person name="Morin E."/>
            <person name="Kuo A."/>
            <person name="Drula E."/>
            <person name="Varga T."/>
            <person name="Kohler A."/>
            <person name="Feng B."/>
            <person name="Cao Y."/>
            <person name="Lipzen A."/>
            <person name="Daum C."/>
            <person name="Hundley H."/>
            <person name="Pangilinan J."/>
            <person name="Johnson J."/>
            <person name="Barry K."/>
            <person name="LaButti K."/>
            <person name="Ng V."/>
            <person name="Ahrendt S."/>
            <person name="Min B."/>
            <person name="Choi I.G."/>
            <person name="Park H."/>
            <person name="Plett J.M."/>
            <person name="Magnuson J."/>
            <person name="Spatafora J.W."/>
            <person name="Nagy L.G."/>
            <person name="Henrissat B."/>
            <person name="Grigoriev I.V."/>
            <person name="Yang Z.L."/>
            <person name="Xu J."/>
            <person name="Martin F.M."/>
        </authorList>
    </citation>
    <scope>NUCLEOTIDE SEQUENCE</scope>
    <source>
        <strain evidence="1">KUC20120723A-06</strain>
    </source>
</reference>
<evidence type="ECO:0000313" key="2">
    <source>
        <dbReference type="Proteomes" id="UP000790709"/>
    </source>
</evidence>
<dbReference type="EMBL" id="MU266430">
    <property type="protein sequence ID" value="KAH7924209.1"/>
    <property type="molecule type" value="Genomic_DNA"/>
</dbReference>